<dbReference type="EMBL" id="GGEC01092730">
    <property type="protein sequence ID" value="MBX73214.1"/>
    <property type="molecule type" value="Transcribed_RNA"/>
</dbReference>
<name>A0A2P2R263_RHIMU</name>
<dbReference type="AlphaFoldDB" id="A0A2P2R263"/>
<organism evidence="1">
    <name type="scientific">Rhizophora mucronata</name>
    <name type="common">Asiatic mangrove</name>
    <dbReference type="NCBI Taxonomy" id="61149"/>
    <lineage>
        <taxon>Eukaryota</taxon>
        <taxon>Viridiplantae</taxon>
        <taxon>Streptophyta</taxon>
        <taxon>Embryophyta</taxon>
        <taxon>Tracheophyta</taxon>
        <taxon>Spermatophyta</taxon>
        <taxon>Magnoliopsida</taxon>
        <taxon>eudicotyledons</taxon>
        <taxon>Gunneridae</taxon>
        <taxon>Pentapetalae</taxon>
        <taxon>rosids</taxon>
        <taxon>fabids</taxon>
        <taxon>Malpighiales</taxon>
        <taxon>Rhizophoraceae</taxon>
        <taxon>Rhizophora</taxon>
    </lineage>
</organism>
<proteinExistence type="predicted"/>
<evidence type="ECO:0000313" key="1">
    <source>
        <dbReference type="EMBL" id="MBX73214.1"/>
    </source>
</evidence>
<accession>A0A2P2R263</accession>
<protein>
    <submittedName>
        <fullName evidence="1">Uncharacterized protein</fullName>
    </submittedName>
</protein>
<reference evidence="1" key="1">
    <citation type="submission" date="2018-02" db="EMBL/GenBank/DDBJ databases">
        <title>Rhizophora mucronata_Transcriptome.</title>
        <authorList>
            <person name="Meera S.P."/>
            <person name="Sreeshan A."/>
            <person name="Augustine A."/>
        </authorList>
    </citation>
    <scope>NUCLEOTIDE SEQUENCE</scope>
    <source>
        <tissue evidence="1">Leaf</tissue>
    </source>
</reference>
<sequence>MLLTNAHSLPSTIQRSSCRLSLFVIKIFCLC</sequence>